<sequence length="209" mass="24383">MKRSNRNKNKWKRSFFTLLILNIIIVIIITSLIFWPVDRPNMSIGEHQVTQDSSEFVIRTTKKNLNELINAYMYEYLKDSNHQYRVSLEEDVHIVGDIPVFSTTVPLSIRLEPIVQENGDVVLKQKSISLGLMELPNKKIMEYMNKYLPVPKWVTINPDDEEIYVAVTKMDIKSNFQVSVENMDLEGNNLAFKIKVPYETLGIETFLRK</sequence>
<protein>
    <recommendedName>
        <fullName evidence="4">DUF2140 family protein</fullName>
    </recommendedName>
</protein>
<dbReference type="Pfam" id="PF09911">
    <property type="entry name" value="DUF2140"/>
    <property type="match status" value="1"/>
</dbReference>
<dbReference type="Proteomes" id="UP000613512">
    <property type="component" value="Unassembled WGS sequence"/>
</dbReference>
<gene>
    <name evidence="2" type="primary">ypmS</name>
    <name evidence="2" type="ORF">GCM10008025_04220</name>
</gene>
<evidence type="ECO:0000256" key="1">
    <source>
        <dbReference type="SAM" id="Phobius"/>
    </source>
</evidence>
<name>A0A916RRK1_9BACI</name>
<reference evidence="2" key="1">
    <citation type="journal article" date="2014" name="Int. J. Syst. Evol. Microbiol.">
        <title>Complete genome sequence of Corynebacterium casei LMG S-19264T (=DSM 44701T), isolated from a smear-ripened cheese.</title>
        <authorList>
            <consortium name="US DOE Joint Genome Institute (JGI-PGF)"/>
            <person name="Walter F."/>
            <person name="Albersmeier A."/>
            <person name="Kalinowski J."/>
            <person name="Ruckert C."/>
        </authorList>
    </citation>
    <scope>NUCLEOTIDE SEQUENCE</scope>
    <source>
        <strain evidence="2">CGMCC 1.12408</strain>
    </source>
</reference>
<organism evidence="2 3">
    <name type="scientific">Ornithinibacillus halotolerans</name>
    <dbReference type="NCBI Taxonomy" id="1274357"/>
    <lineage>
        <taxon>Bacteria</taxon>
        <taxon>Bacillati</taxon>
        <taxon>Bacillota</taxon>
        <taxon>Bacilli</taxon>
        <taxon>Bacillales</taxon>
        <taxon>Bacillaceae</taxon>
        <taxon>Ornithinibacillus</taxon>
    </lineage>
</organism>
<feature type="transmembrane region" description="Helical" evidence="1">
    <location>
        <begin position="15"/>
        <end position="35"/>
    </location>
</feature>
<dbReference type="InterPro" id="IPR018672">
    <property type="entry name" value="DUF2140"/>
</dbReference>
<evidence type="ECO:0000313" key="2">
    <source>
        <dbReference type="EMBL" id="GGA63497.1"/>
    </source>
</evidence>
<keyword evidence="1" id="KW-0812">Transmembrane</keyword>
<keyword evidence="1" id="KW-0472">Membrane</keyword>
<dbReference type="AlphaFoldDB" id="A0A916RRK1"/>
<keyword evidence="3" id="KW-1185">Reference proteome</keyword>
<keyword evidence="1" id="KW-1133">Transmembrane helix</keyword>
<comment type="caution">
    <text evidence="2">The sequence shown here is derived from an EMBL/GenBank/DDBJ whole genome shotgun (WGS) entry which is preliminary data.</text>
</comment>
<proteinExistence type="predicted"/>
<dbReference type="EMBL" id="BMEY01000002">
    <property type="protein sequence ID" value="GGA63497.1"/>
    <property type="molecule type" value="Genomic_DNA"/>
</dbReference>
<evidence type="ECO:0008006" key="4">
    <source>
        <dbReference type="Google" id="ProtNLM"/>
    </source>
</evidence>
<evidence type="ECO:0000313" key="3">
    <source>
        <dbReference type="Proteomes" id="UP000613512"/>
    </source>
</evidence>
<dbReference type="RefSeq" id="WP_188383038.1">
    <property type="nucleotide sequence ID" value="NZ_BMEY01000002.1"/>
</dbReference>
<reference evidence="2" key="2">
    <citation type="submission" date="2020-09" db="EMBL/GenBank/DDBJ databases">
        <authorList>
            <person name="Sun Q."/>
            <person name="Zhou Y."/>
        </authorList>
    </citation>
    <scope>NUCLEOTIDE SEQUENCE</scope>
    <source>
        <strain evidence="2">CGMCC 1.12408</strain>
    </source>
</reference>
<accession>A0A916RRK1</accession>